<comment type="caution">
    <text evidence="3">The sequence shown here is derived from an EMBL/GenBank/DDBJ whole genome shotgun (WGS) entry which is preliminary data.</text>
</comment>
<gene>
    <name evidence="3" type="ORF">PT974_11038</name>
</gene>
<feature type="transmembrane region" description="Helical" evidence="2">
    <location>
        <begin position="474"/>
        <end position="496"/>
    </location>
</feature>
<dbReference type="Proteomes" id="UP001338125">
    <property type="component" value="Unassembled WGS sequence"/>
</dbReference>
<feature type="transmembrane region" description="Helical" evidence="2">
    <location>
        <begin position="335"/>
        <end position="355"/>
    </location>
</feature>
<sequence length="658" mass="74226">MTNAVSTLRNGCHNQENTIPANPDIAGIGILAAFAGTTYVTVFILVVYGLFIYDPTQDTITQQRYADGQGFRPNPIDLYTVYLRQKLFRGLAFCCSPIRRWMPAGSRWFNDPAEQARLRDFFHTLIRRVCDGHLAAGYVALISGFGSMSSDNVTAYHWQILVKCVWHSAITHFAGLKFLRLSLSSRLLERCWRICSTLVLIGLLIAALVPNMFPLEDDFFVKCFWEDLLSKGNLTGVEDLGDEKVNKVIATDAFVPNLLSILFLGFTFVMRCIEISPMASRGVFVSLKGWISNSAADVLSRLWWEGDEWYHNWWHHAFIRPLSILFLMGRLYKDFFESMLTQLFGILVSTAWGTLGLYEKRFTTNDTPEGDNKWGFSQITAVMVPAVPLLFILHAFCESKDKSSSAETGGDGQPMASEGHTEPPSPAPATTPPLQTIPDPRHTESDSAVPYTGSKDVLLWIDYKAYSNSYWRPWVSLLVALYNVAGAVNLLSQFWSIRGIHWSLLNMIPWYIAGQLSVIFLFILFSANLEWLLKDIDLSSSMISRSNILRLFNVISFAGFTTWAFFSCAGTFYLLAPWSNWFDQHNLGFMNLFSLFGQFVGFKHVPKGILALWGVMLGLAVAYQVTCFIVCSKPWQWRLGCSSKARDDSIELSALDEM</sequence>
<dbReference type="PANTHER" id="PTHR37577">
    <property type="entry name" value="INTEGRAL MEMBRANE PROTEIN"/>
    <property type="match status" value="1"/>
</dbReference>
<name>A0ABR0SBG4_9HYPO</name>
<reference evidence="3 4" key="1">
    <citation type="submission" date="2024-01" db="EMBL/GenBank/DDBJ databases">
        <title>Complete genome of Cladobotryum mycophilum ATHUM6906.</title>
        <authorList>
            <person name="Christinaki A.C."/>
            <person name="Myridakis A.I."/>
            <person name="Kouvelis V.N."/>
        </authorList>
    </citation>
    <scope>NUCLEOTIDE SEQUENCE [LARGE SCALE GENOMIC DNA]</scope>
    <source>
        <strain evidence="3 4">ATHUM6906</strain>
    </source>
</reference>
<keyword evidence="2" id="KW-0812">Transmembrane</keyword>
<keyword evidence="2" id="KW-0472">Membrane</keyword>
<dbReference type="EMBL" id="JAVFKD010000015">
    <property type="protein sequence ID" value="KAK5989513.1"/>
    <property type="molecule type" value="Genomic_DNA"/>
</dbReference>
<protein>
    <submittedName>
        <fullName evidence="3">Uncharacterized protein</fullName>
    </submittedName>
</protein>
<feature type="transmembrane region" description="Helical" evidence="2">
    <location>
        <begin position="610"/>
        <end position="631"/>
    </location>
</feature>
<evidence type="ECO:0000313" key="3">
    <source>
        <dbReference type="EMBL" id="KAK5989513.1"/>
    </source>
</evidence>
<proteinExistence type="predicted"/>
<feature type="transmembrane region" description="Helical" evidence="2">
    <location>
        <begin position="508"/>
        <end position="533"/>
    </location>
</feature>
<evidence type="ECO:0000313" key="4">
    <source>
        <dbReference type="Proteomes" id="UP001338125"/>
    </source>
</evidence>
<evidence type="ECO:0000256" key="1">
    <source>
        <dbReference type="SAM" id="MobiDB-lite"/>
    </source>
</evidence>
<dbReference type="PANTHER" id="PTHR37577:SF1">
    <property type="entry name" value="INTEGRAL MEMBRANE PROTEIN"/>
    <property type="match status" value="1"/>
</dbReference>
<feature type="transmembrane region" description="Helical" evidence="2">
    <location>
        <begin position="25"/>
        <end position="53"/>
    </location>
</feature>
<evidence type="ECO:0000256" key="2">
    <source>
        <dbReference type="SAM" id="Phobius"/>
    </source>
</evidence>
<keyword evidence="2" id="KW-1133">Transmembrane helix</keyword>
<feature type="transmembrane region" description="Helical" evidence="2">
    <location>
        <begin position="191"/>
        <end position="209"/>
    </location>
</feature>
<accession>A0ABR0SBG4</accession>
<keyword evidence="4" id="KW-1185">Reference proteome</keyword>
<feature type="transmembrane region" description="Helical" evidence="2">
    <location>
        <begin position="254"/>
        <end position="273"/>
    </location>
</feature>
<feature type="region of interest" description="Disordered" evidence="1">
    <location>
        <begin position="403"/>
        <end position="449"/>
    </location>
</feature>
<dbReference type="InterPro" id="IPR053018">
    <property type="entry name" value="Elsinochrome_Biosynth-Asso"/>
</dbReference>
<feature type="transmembrane region" description="Helical" evidence="2">
    <location>
        <begin position="375"/>
        <end position="396"/>
    </location>
</feature>
<organism evidence="3 4">
    <name type="scientific">Cladobotryum mycophilum</name>
    <dbReference type="NCBI Taxonomy" id="491253"/>
    <lineage>
        <taxon>Eukaryota</taxon>
        <taxon>Fungi</taxon>
        <taxon>Dikarya</taxon>
        <taxon>Ascomycota</taxon>
        <taxon>Pezizomycotina</taxon>
        <taxon>Sordariomycetes</taxon>
        <taxon>Hypocreomycetidae</taxon>
        <taxon>Hypocreales</taxon>
        <taxon>Hypocreaceae</taxon>
        <taxon>Cladobotryum</taxon>
    </lineage>
</organism>
<feature type="transmembrane region" description="Helical" evidence="2">
    <location>
        <begin position="554"/>
        <end position="576"/>
    </location>
</feature>